<accession>A0A7G9FLJ8</accession>
<keyword evidence="2" id="KW-0472">Membrane</keyword>
<sequence>MGNEQKQENLNNQNIQEQEPKQMMPYVDNQDMKERATRFGTGGFAAIIYAVVTTICLYKNAYGIMTVLFAAATIGFLYYVCSHAPQSKAYDNREDKTSNPHTMIYYIGILLLGVSIFLTGDRFLIACNYIGIYLLSMTVFFTCFCDAEKWGVGKYIRAVIGTVFSPLGYLFRGFSDCYVYVRQREKKKSKAIYVLVGVLIALPFLVLMLIVLSEADAIFKYIVDRSIGNLQLSGNLAGFVMMLVAVFVTVYGIFCKMVIQPPKIDCEEKRMVEPMIGITFCGLLTALYAVFAIIQILSPFLGKQMLPAGYSYSEYARQGFFQLLFVAAVNLVIVLVCNRAFAESRVLRTILTIMCGCTYVMIGSSAVRMLMYIRAYHLTYLRVLVLFGLLVLVVLFTGTIIYLYKNTFPLMKYMIVACGGLYIAFALSHPDTYIACYNLACARADVQTWMAEDVDTDDMEIRLIDLMQYDLQAGSADRTPAVFEFLEWAQARGIWTDENDDEAQSLLTYHSNLCTSRRGIRTFNVSTYRGKTALENYLEN</sequence>
<feature type="transmembrane region" description="Helical" evidence="2">
    <location>
        <begin position="61"/>
        <end position="81"/>
    </location>
</feature>
<feature type="transmembrane region" description="Helical" evidence="2">
    <location>
        <begin position="350"/>
        <end position="373"/>
    </location>
</feature>
<feature type="transmembrane region" description="Helical" evidence="2">
    <location>
        <begin position="36"/>
        <end position="55"/>
    </location>
</feature>
<dbReference type="InterPro" id="IPR025291">
    <property type="entry name" value="DUF4153"/>
</dbReference>
<feature type="transmembrane region" description="Helical" evidence="2">
    <location>
        <begin position="275"/>
        <end position="300"/>
    </location>
</feature>
<feature type="compositionally biased region" description="Low complexity" evidence="1">
    <location>
        <begin position="1"/>
        <end position="17"/>
    </location>
</feature>
<dbReference type="EMBL" id="CP060632">
    <property type="protein sequence ID" value="QNL99429.1"/>
    <property type="molecule type" value="Genomic_DNA"/>
</dbReference>
<name>A0A7G9FLJ8_9FIRM</name>
<feature type="region of interest" description="Disordered" evidence="1">
    <location>
        <begin position="1"/>
        <end position="23"/>
    </location>
</feature>
<feature type="transmembrane region" description="Helical" evidence="2">
    <location>
        <begin position="130"/>
        <end position="147"/>
    </location>
</feature>
<keyword evidence="2" id="KW-1133">Transmembrane helix</keyword>
<feature type="transmembrane region" description="Helical" evidence="2">
    <location>
        <begin position="192"/>
        <end position="212"/>
    </location>
</feature>
<evidence type="ECO:0000313" key="3">
    <source>
        <dbReference type="EMBL" id="QNL99429.1"/>
    </source>
</evidence>
<dbReference type="Pfam" id="PF13687">
    <property type="entry name" value="DUF4153"/>
    <property type="match status" value="1"/>
</dbReference>
<dbReference type="KEGG" id="wcp:H9Q76_12050"/>
<evidence type="ECO:0000256" key="1">
    <source>
        <dbReference type="SAM" id="MobiDB-lite"/>
    </source>
</evidence>
<feature type="transmembrane region" description="Helical" evidence="2">
    <location>
        <begin position="320"/>
        <end position="338"/>
    </location>
</feature>
<dbReference type="RefSeq" id="WP_249321194.1">
    <property type="nucleotide sequence ID" value="NZ_CP060632.1"/>
</dbReference>
<feature type="transmembrane region" description="Helical" evidence="2">
    <location>
        <begin position="379"/>
        <end position="403"/>
    </location>
</feature>
<feature type="transmembrane region" description="Helical" evidence="2">
    <location>
        <begin position="232"/>
        <end position="254"/>
    </location>
</feature>
<keyword evidence="2" id="KW-0812">Transmembrane</keyword>
<organism evidence="3 4">
    <name type="scientific">Wujia chipingensis</name>
    <dbReference type="NCBI Taxonomy" id="2763670"/>
    <lineage>
        <taxon>Bacteria</taxon>
        <taxon>Bacillati</taxon>
        <taxon>Bacillota</taxon>
        <taxon>Clostridia</taxon>
        <taxon>Lachnospirales</taxon>
        <taxon>Lachnospiraceae</taxon>
        <taxon>Wujia</taxon>
    </lineage>
</organism>
<protein>
    <submittedName>
        <fullName evidence="3">DUF4173 domain-containing protein</fullName>
    </submittedName>
</protein>
<dbReference type="Proteomes" id="UP000515819">
    <property type="component" value="Chromosome"/>
</dbReference>
<dbReference type="AlphaFoldDB" id="A0A7G9FLJ8"/>
<evidence type="ECO:0000256" key="2">
    <source>
        <dbReference type="SAM" id="Phobius"/>
    </source>
</evidence>
<evidence type="ECO:0000313" key="4">
    <source>
        <dbReference type="Proteomes" id="UP000515819"/>
    </source>
</evidence>
<gene>
    <name evidence="3" type="ORF">H9Q76_12050</name>
</gene>
<reference evidence="3 4" key="1">
    <citation type="submission" date="2020-08" db="EMBL/GenBank/DDBJ databases">
        <authorList>
            <person name="Liu C."/>
            <person name="Sun Q."/>
        </authorList>
    </citation>
    <scope>NUCLEOTIDE SEQUENCE [LARGE SCALE GENOMIC DNA]</scope>
    <source>
        <strain evidence="3 4">NSJ-4</strain>
    </source>
</reference>
<feature type="transmembrane region" description="Helical" evidence="2">
    <location>
        <begin position="102"/>
        <end position="118"/>
    </location>
</feature>
<proteinExistence type="predicted"/>
<keyword evidence="4" id="KW-1185">Reference proteome</keyword>